<sequence length="35" mass="3856">MYHISLGRTRVKPIIKTVVQGVYVTVLVLVSQGSI</sequence>
<dbReference type="AlphaFoldDB" id="A0A804I281"/>
<protein>
    <submittedName>
        <fullName evidence="1">Uncharacterized protein</fullName>
    </submittedName>
</protein>
<evidence type="ECO:0000313" key="2">
    <source>
        <dbReference type="Proteomes" id="UP000012960"/>
    </source>
</evidence>
<keyword evidence="2" id="KW-1185">Reference proteome</keyword>
<name>A0A804I281_MUSAM</name>
<proteinExistence type="predicted"/>
<dbReference type="Gramene" id="Ma02_t12940.1">
    <property type="protein sequence ID" value="Ma02_p12940.1"/>
    <property type="gene ID" value="Ma02_g12940"/>
</dbReference>
<accession>A0A804I281</accession>
<evidence type="ECO:0000313" key="1">
    <source>
        <dbReference type="EnsemblPlants" id="Ma02_p12940.1"/>
    </source>
</evidence>
<dbReference type="InParanoid" id="A0A804I281"/>
<organism evidence="1 2">
    <name type="scientific">Musa acuminata subsp. malaccensis</name>
    <name type="common">Wild banana</name>
    <name type="synonym">Musa malaccensis</name>
    <dbReference type="NCBI Taxonomy" id="214687"/>
    <lineage>
        <taxon>Eukaryota</taxon>
        <taxon>Viridiplantae</taxon>
        <taxon>Streptophyta</taxon>
        <taxon>Embryophyta</taxon>
        <taxon>Tracheophyta</taxon>
        <taxon>Spermatophyta</taxon>
        <taxon>Magnoliopsida</taxon>
        <taxon>Liliopsida</taxon>
        <taxon>Zingiberales</taxon>
        <taxon>Musaceae</taxon>
        <taxon>Musa</taxon>
    </lineage>
</organism>
<dbReference type="Proteomes" id="UP000012960">
    <property type="component" value="Unplaced"/>
</dbReference>
<reference evidence="1" key="1">
    <citation type="submission" date="2021-05" db="UniProtKB">
        <authorList>
            <consortium name="EnsemblPlants"/>
        </authorList>
    </citation>
    <scope>IDENTIFICATION</scope>
    <source>
        <strain evidence="1">subsp. malaccensis</strain>
    </source>
</reference>
<dbReference type="EnsemblPlants" id="Ma02_t12940.1">
    <property type="protein sequence ID" value="Ma02_p12940.1"/>
    <property type="gene ID" value="Ma02_g12940"/>
</dbReference>